<proteinExistence type="predicted"/>
<evidence type="ECO:0000313" key="2">
    <source>
        <dbReference type="EMBL" id="GFN78903.1"/>
    </source>
</evidence>
<feature type="region of interest" description="Disordered" evidence="1">
    <location>
        <begin position="1"/>
        <end position="101"/>
    </location>
</feature>
<evidence type="ECO:0000256" key="1">
    <source>
        <dbReference type="SAM" id="MobiDB-lite"/>
    </source>
</evidence>
<name>A0AAV3Y9F9_9GAST</name>
<organism evidence="2 3">
    <name type="scientific">Plakobranchus ocellatus</name>
    <dbReference type="NCBI Taxonomy" id="259542"/>
    <lineage>
        <taxon>Eukaryota</taxon>
        <taxon>Metazoa</taxon>
        <taxon>Spiralia</taxon>
        <taxon>Lophotrochozoa</taxon>
        <taxon>Mollusca</taxon>
        <taxon>Gastropoda</taxon>
        <taxon>Heterobranchia</taxon>
        <taxon>Euthyneura</taxon>
        <taxon>Panpulmonata</taxon>
        <taxon>Sacoglossa</taxon>
        <taxon>Placobranchoidea</taxon>
        <taxon>Plakobranchidae</taxon>
        <taxon>Plakobranchus</taxon>
    </lineage>
</organism>
<gene>
    <name evidence="2" type="ORF">PoB_000540900</name>
</gene>
<evidence type="ECO:0000313" key="3">
    <source>
        <dbReference type="Proteomes" id="UP000735302"/>
    </source>
</evidence>
<sequence length="124" mass="13422">MLVLLVSSAPDFTGDNRDQSTTRRSQALRPGRRKRSSNPRQKGPYRSQGSLANHCTTPQTPGHCITEKKPKLSTGRAGNSSGPAAVNHDAASERASKRAGEPYLQLINLSEKLSYRSPALPTPQ</sequence>
<dbReference type="AlphaFoldDB" id="A0AAV3Y9F9"/>
<feature type="compositionally biased region" description="Polar residues" evidence="1">
    <location>
        <begin position="47"/>
        <end position="60"/>
    </location>
</feature>
<dbReference type="EMBL" id="BLXT01000621">
    <property type="protein sequence ID" value="GFN78903.1"/>
    <property type="molecule type" value="Genomic_DNA"/>
</dbReference>
<comment type="caution">
    <text evidence="2">The sequence shown here is derived from an EMBL/GenBank/DDBJ whole genome shotgun (WGS) entry which is preliminary data.</text>
</comment>
<feature type="compositionally biased region" description="Basic and acidic residues" evidence="1">
    <location>
        <begin position="90"/>
        <end position="100"/>
    </location>
</feature>
<reference evidence="2 3" key="1">
    <citation type="journal article" date="2021" name="Elife">
        <title>Chloroplast acquisition without the gene transfer in kleptoplastic sea slugs, Plakobranchus ocellatus.</title>
        <authorList>
            <person name="Maeda T."/>
            <person name="Takahashi S."/>
            <person name="Yoshida T."/>
            <person name="Shimamura S."/>
            <person name="Takaki Y."/>
            <person name="Nagai Y."/>
            <person name="Toyoda A."/>
            <person name="Suzuki Y."/>
            <person name="Arimoto A."/>
            <person name="Ishii H."/>
            <person name="Satoh N."/>
            <person name="Nishiyama T."/>
            <person name="Hasebe M."/>
            <person name="Maruyama T."/>
            <person name="Minagawa J."/>
            <person name="Obokata J."/>
            <person name="Shigenobu S."/>
        </authorList>
    </citation>
    <scope>NUCLEOTIDE SEQUENCE [LARGE SCALE GENOMIC DNA]</scope>
</reference>
<dbReference type="Proteomes" id="UP000735302">
    <property type="component" value="Unassembled WGS sequence"/>
</dbReference>
<protein>
    <submittedName>
        <fullName evidence="2">Uncharacterized protein</fullName>
    </submittedName>
</protein>
<accession>A0AAV3Y9F9</accession>
<keyword evidence="3" id="KW-1185">Reference proteome</keyword>